<name>A0A2T6FRX7_9BACL</name>
<dbReference type="SUPFAM" id="SSF47336">
    <property type="entry name" value="ACP-like"/>
    <property type="match status" value="1"/>
</dbReference>
<comment type="caution">
    <text evidence="2">The sequence shown here is derived from an EMBL/GenBank/DDBJ whole genome shotgun (WGS) entry which is preliminary data.</text>
</comment>
<accession>A0A2T6FRX7</accession>
<dbReference type="AlphaFoldDB" id="A0A2T6FRX7"/>
<dbReference type="RefSeq" id="WP_108535210.1">
    <property type="nucleotide sequence ID" value="NZ_PYHP01000101.1"/>
</dbReference>
<evidence type="ECO:0000313" key="3">
    <source>
        <dbReference type="Proteomes" id="UP000244184"/>
    </source>
</evidence>
<feature type="domain" description="Carrier" evidence="1">
    <location>
        <begin position="1"/>
        <end position="80"/>
    </location>
</feature>
<dbReference type="Pfam" id="PF00550">
    <property type="entry name" value="PP-binding"/>
    <property type="match status" value="1"/>
</dbReference>
<dbReference type="PROSITE" id="PS50075">
    <property type="entry name" value="CARRIER"/>
    <property type="match status" value="1"/>
</dbReference>
<dbReference type="Gene3D" id="1.10.1200.10">
    <property type="entry name" value="ACP-like"/>
    <property type="match status" value="1"/>
</dbReference>
<gene>
    <name evidence="2" type="ORF">C8Z91_34745</name>
</gene>
<dbReference type="InterPro" id="IPR036736">
    <property type="entry name" value="ACP-like_sf"/>
</dbReference>
<dbReference type="InterPro" id="IPR009081">
    <property type="entry name" value="PP-bd_ACP"/>
</dbReference>
<organism evidence="2 3">
    <name type="scientific">Paenibacillus elgii</name>
    <dbReference type="NCBI Taxonomy" id="189691"/>
    <lineage>
        <taxon>Bacteria</taxon>
        <taxon>Bacillati</taxon>
        <taxon>Bacillota</taxon>
        <taxon>Bacilli</taxon>
        <taxon>Bacillales</taxon>
        <taxon>Paenibacillaceae</taxon>
        <taxon>Paenibacillus</taxon>
    </lineage>
</organism>
<proteinExistence type="predicted"/>
<reference evidence="2 3" key="1">
    <citation type="submission" date="2018-03" db="EMBL/GenBank/DDBJ databases">
        <title>Genome sequence of Paenibacillus elgii strain AC13 an antimicrobial compound producing bacteria.</title>
        <authorList>
            <person name="Kurokawa A.S."/>
            <person name="Araujo J.F."/>
            <person name="Costa R.A."/>
            <person name="Ortega D.B."/>
            <person name="Pires A.S."/>
            <person name="Pappas G.J.Jr."/>
            <person name="Franco O.L."/>
            <person name="Barreto C."/>
            <person name="Magalhaes B.S."/>
            <person name="Kruger R.H."/>
        </authorList>
    </citation>
    <scope>NUCLEOTIDE SEQUENCE [LARGE SCALE GENOMIC DNA]</scope>
    <source>
        <strain evidence="2 3">AC13</strain>
    </source>
</reference>
<protein>
    <submittedName>
        <fullName evidence="2">D-alanyl carrier protein</fullName>
    </submittedName>
</protein>
<evidence type="ECO:0000313" key="2">
    <source>
        <dbReference type="EMBL" id="PUA34626.1"/>
    </source>
</evidence>
<dbReference type="Proteomes" id="UP000244184">
    <property type="component" value="Unassembled WGS sequence"/>
</dbReference>
<evidence type="ECO:0000259" key="1">
    <source>
        <dbReference type="PROSITE" id="PS50075"/>
    </source>
</evidence>
<dbReference type="EMBL" id="PYHP01000101">
    <property type="protein sequence ID" value="PUA34626.1"/>
    <property type="molecule type" value="Genomic_DNA"/>
</dbReference>
<sequence length="82" mass="9473">MSTPSMEILITVLKDILNDQDVHITTNLNLVNDLNIDSIQLINFILKVEEKLGIDIDYQGIQLEHLESIKQFHDYIMGIYKS</sequence>